<dbReference type="GO" id="GO:0005615">
    <property type="term" value="C:extracellular space"/>
    <property type="evidence" value="ECO:0007669"/>
    <property type="project" value="TreeGrafter"/>
</dbReference>
<dbReference type="PANTHER" id="PTHR10340:SF34">
    <property type="entry name" value="SPHINGOMYELIN PHOSPHODIESTERASE"/>
    <property type="match status" value="1"/>
</dbReference>
<sequence length="103" mass="11544">MYKSLESAGDISKGSVVTPCNLFPTPIIKSDNISWLYTSLADSWIKLGLPEETRSSIVNGAFYTTIVRPGLRLISMNMNYCTSDNYWLFINSTDPLSQLQWVG</sequence>
<dbReference type="SUPFAM" id="SSF56300">
    <property type="entry name" value="Metallo-dependent phosphatases"/>
    <property type="match status" value="1"/>
</dbReference>
<protein>
    <submittedName>
        <fullName evidence="4">Uncharacterized protein</fullName>
    </submittedName>
</protein>
<dbReference type="Proteomes" id="UP000682733">
    <property type="component" value="Unassembled WGS sequence"/>
</dbReference>
<dbReference type="AlphaFoldDB" id="A0A8S2N7V3"/>
<accession>A0A8S2N7V3</accession>
<dbReference type="GO" id="GO:0006685">
    <property type="term" value="P:sphingomyelin catabolic process"/>
    <property type="evidence" value="ECO:0007669"/>
    <property type="project" value="TreeGrafter"/>
</dbReference>
<dbReference type="GO" id="GO:0005764">
    <property type="term" value="C:lysosome"/>
    <property type="evidence" value="ECO:0007669"/>
    <property type="project" value="TreeGrafter"/>
</dbReference>
<evidence type="ECO:0000313" key="4">
    <source>
        <dbReference type="EMBL" id="CAF3985465.1"/>
    </source>
</evidence>
<dbReference type="GO" id="GO:0016020">
    <property type="term" value="C:membrane"/>
    <property type="evidence" value="ECO:0007669"/>
    <property type="project" value="GOC"/>
</dbReference>
<organism evidence="4 5">
    <name type="scientific">Didymodactylos carnosus</name>
    <dbReference type="NCBI Taxonomy" id="1234261"/>
    <lineage>
        <taxon>Eukaryota</taxon>
        <taxon>Metazoa</taxon>
        <taxon>Spiralia</taxon>
        <taxon>Gnathifera</taxon>
        <taxon>Rotifera</taxon>
        <taxon>Eurotatoria</taxon>
        <taxon>Bdelloidea</taxon>
        <taxon>Philodinida</taxon>
        <taxon>Philodinidae</taxon>
        <taxon>Didymodactylos</taxon>
    </lineage>
</organism>
<dbReference type="GO" id="GO:0046513">
    <property type="term" value="P:ceramide biosynthetic process"/>
    <property type="evidence" value="ECO:0007669"/>
    <property type="project" value="TreeGrafter"/>
</dbReference>
<gene>
    <name evidence="3" type="ORF">OVA965_LOCUS22728</name>
    <name evidence="4" type="ORF">TMI583_LOCUS23443</name>
</gene>
<keyword evidence="2" id="KW-0325">Glycoprotein</keyword>
<dbReference type="PANTHER" id="PTHR10340">
    <property type="entry name" value="SPHINGOMYELIN PHOSPHODIESTERASE"/>
    <property type="match status" value="1"/>
</dbReference>
<comment type="caution">
    <text evidence="4">The sequence shown here is derived from an EMBL/GenBank/DDBJ whole genome shotgun (WGS) entry which is preliminary data.</text>
</comment>
<dbReference type="Proteomes" id="UP000677228">
    <property type="component" value="Unassembled WGS sequence"/>
</dbReference>
<reference evidence="4" key="1">
    <citation type="submission" date="2021-02" db="EMBL/GenBank/DDBJ databases">
        <authorList>
            <person name="Nowell W R."/>
        </authorList>
    </citation>
    <scope>NUCLEOTIDE SEQUENCE</scope>
</reference>
<dbReference type="GO" id="GO:0061750">
    <property type="term" value="F:acid sphingomyelin phosphodiesterase activity"/>
    <property type="evidence" value="ECO:0007669"/>
    <property type="project" value="TreeGrafter"/>
</dbReference>
<dbReference type="EMBL" id="CAJOBA010034448">
    <property type="protein sequence ID" value="CAF3985465.1"/>
    <property type="molecule type" value="Genomic_DNA"/>
</dbReference>
<evidence type="ECO:0000313" key="5">
    <source>
        <dbReference type="Proteomes" id="UP000682733"/>
    </source>
</evidence>
<evidence type="ECO:0000313" key="3">
    <source>
        <dbReference type="EMBL" id="CAF1174240.1"/>
    </source>
</evidence>
<evidence type="ECO:0000256" key="1">
    <source>
        <dbReference type="ARBA" id="ARBA00022801"/>
    </source>
</evidence>
<dbReference type="EMBL" id="CAJNOK010012923">
    <property type="protein sequence ID" value="CAF1174240.1"/>
    <property type="molecule type" value="Genomic_DNA"/>
</dbReference>
<keyword evidence="1" id="KW-0378">Hydrolase</keyword>
<evidence type="ECO:0000256" key="2">
    <source>
        <dbReference type="ARBA" id="ARBA00023180"/>
    </source>
</evidence>
<name>A0A8S2N7V3_9BILA</name>
<dbReference type="InterPro" id="IPR029052">
    <property type="entry name" value="Metallo-depent_PP-like"/>
</dbReference>
<proteinExistence type="predicted"/>